<sequence length="39" mass="4404">MWDGNQTNIMPTAISITEIVLQANRSAFIMKTFSLLSFL</sequence>
<organism evidence="1">
    <name type="scientific">Lepeophtheirus salmonis</name>
    <name type="common">Salmon louse</name>
    <name type="synonym">Caligus salmonis</name>
    <dbReference type="NCBI Taxonomy" id="72036"/>
    <lineage>
        <taxon>Eukaryota</taxon>
        <taxon>Metazoa</taxon>
        <taxon>Ecdysozoa</taxon>
        <taxon>Arthropoda</taxon>
        <taxon>Crustacea</taxon>
        <taxon>Multicrustacea</taxon>
        <taxon>Hexanauplia</taxon>
        <taxon>Copepoda</taxon>
        <taxon>Siphonostomatoida</taxon>
        <taxon>Caligidae</taxon>
        <taxon>Lepeophtheirus</taxon>
    </lineage>
</organism>
<accession>A0A0K2T4C7</accession>
<dbReference type="AlphaFoldDB" id="A0A0K2T4C7"/>
<proteinExistence type="predicted"/>
<name>A0A0K2T4C7_LEPSM</name>
<reference evidence="1" key="1">
    <citation type="submission" date="2014-05" db="EMBL/GenBank/DDBJ databases">
        <authorList>
            <person name="Chronopoulou M."/>
        </authorList>
    </citation>
    <scope>NUCLEOTIDE SEQUENCE</scope>
    <source>
        <tissue evidence="1">Whole organism</tissue>
    </source>
</reference>
<protein>
    <submittedName>
        <fullName evidence="1">Uncharacterized protein</fullName>
    </submittedName>
</protein>
<dbReference type="EMBL" id="HACA01003563">
    <property type="protein sequence ID" value="CDW20924.1"/>
    <property type="molecule type" value="Transcribed_RNA"/>
</dbReference>
<evidence type="ECO:0000313" key="1">
    <source>
        <dbReference type="EMBL" id="CDW20924.1"/>
    </source>
</evidence>